<reference evidence="2" key="2">
    <citation type="journal article" date="2015" name="Data Brief">
        <title>Shoot transcriptome of the giant reed, Arundo donax.</title>
        <authorList>
            <person name="Barrero R.A."/>
            <person name="Guerrero F.D."/>
            <person name="Moolhuijzen P."/>
            <person name="Goolsby J.A."/>
            <person name="Tidwell J."/>
            <person name="Bellgard S.E."/>
            <person name="Bellgard M.I."/>
        </authorList>
    </citation>
    <scope>NUCLEOTIDE SEQUENCE</scope>
    <source>
        <tissue evidence="2">Shoot tissue taken approximately 20 cm above the soil surface</tissue>
    </source>
</reference>
<protein>
    <submittedName>
        <fullName evidence="2">Uncharacterized protein</fullName>
    </submittedName>
</protein>
<reference evidence="2" key="1">
    <citation type="submission" date="2014-09" db="EMBL/GenBank/DDBJ databases">
        <authorList>
            <person name="Magalhaes I.L.F."/>
            <person name="Oliveira U."/>
            <person name="Santos F.R."/>
            <person name="Vidigal T.H.D.A."/>
            <person name="Brescovit A.D."/>
            <person name="Santos A.J."/>
        </authorList>
    </citation>
    <scope>NUCLEOTIDE SEQUENCE</scope>
    <source>
        <tissue evidence="2">Shoot tissue taken approximately 20 cm above the soil surface</tissue>
    </source>
</reference>
<evidence type="ECO:0000256" key="1">
    <source>
        <dbReference type="SAM" id="MobiDB-lite"/>
    </source>
</evidence>
<evidence type="ECO:0000313" key="2">
    <source>
        <dbReference type="EMBL" id="JAD23848.1"/>
    </source>
</evidence>
<sequence length="22" mass="2435">MCRMLEGSQCTRFSSHRSSGSS</sequence>
<name>A0A0A8YE18_ARUDO</name>
<proteinExistence type="predicted"/>
<accession>A0A0A8YE18</accession>
<dbReference type="EMBL" id="GBRH01274047">
    <property type="protein sequence ID" value="JAD23848.1"/>
    <property type="molecule type" value="Transcribed_RNA"/>
</dbReference>
<dbReference type="AlphaFoldDB" id="A0A0A8YE18"/>
<organism evidence="2">
    <name type="scientific">Arundo donax</name>
    <name type="common">Giant reed</name>
    <name type="synonym">Donax arundinaceus</name>
    <dbReference type="NCBI Taxonomy" id="35708"/>
    <lineage>
        <taxon>Eukaryota</taxon>
        <taxon>Viridiplantae</taxon>
        <taxon>Streptophyta</taxon>
        <taxon>Embryophyta</taxon>
        <taxon>Tracheophyta</taxon>
        <taxon>Spermatophyta</taxon>
        <taxon>Magnoliopsida</taxon>
        <taxon>Liliopsida</taxon>
        <taxon>Poales</taxon>
        <taxon>Poaceae</taxon>
        <taxon>PACMAD clade</taxon>
        <taxon>Arundinoideae</taxon>
        <taxon>Arundineae</taxon>
        <taxon>Arundo</taxon>
    </lineage>
</organism>
<feature type="region of interest" description="Disordered" evidence="1">
    <location>
        <begin position="1"/>
        <end position="22"/>
    </location>
</feature>